<dbReference type="Proteomes" id="UP000766570">
    <property type="component" value="Unassembled WGS sequence"/>
</dbReference>
<name>A0ABS4WBQ8_9MICC</name>
<evidence type="ECO:0000313" key="2">
    <source>
        <dbReference type="Proteomes" id="UP000766570"/>
    </source>
</evidence>
<protein>
    <submittedName>
        <fullName evidence="1">Uncharacterized protein</fullName>
    </submittedName>
</protein>
<comment type="caution">
    <text evidence="1">The sequence shown here is derived from an EMBL/GenBank/DDBJ whole genome shotgun (WGS) entry which is preliminary data.</text>
</comment>
<accession>A0ABS4WBQ8</accession>
<reference evidence="1 2" key="1">
    <citation type="submission" date="2021-03" db="EMBL/GenBank/DDBJ databases">
        <title>Sequencing the genomes of 1000 actinobacteria strains.</title>
        <authorList>
            <person name="Klenk H.-P."/>
        </authorList>
    </citation>
    <scope>NUCLEOTIDE SEQUENCE [LARGE SCALE GENOMIC DNA]</scope>
    <source>
        <strain evidence="1 2">DSM 15454</strain>
    </source>
</reference>
<proteinExistence type="predicted"/>
<gene>
    <name evidence="1" type="ORF">JOF46_001548</name>
</gene>
<keyword evidence="2" id="KW-1185">Reference proteome</keyword>
<organism evidence="1 2">
    <name type="scientific">Paeniglutamicibacter psychrophenolicus</name>
    <dbReference type="NCBI Taxonomy" id="257454"/>
    <lineage>
        <taxon>Bacteria</taxon>
        <taxon>Bacillati</taxon>
        <taxon>Actinomycetota</taxon>
        <taxon>Actinomycetes</taxon>
        <taxon>Micrococcales</taxon>
        <taxon>Micrococcaceae</taxon>
        <taxon>Paeniglutamicibacter</taxon>
    </lineage>
</organism>
<evidence type="ECO:0000313" key="1">
    <source>
        <dbReference type="EMBL" id="MBP2373636.1"/>
    </source>
</evidence>
<sequence length="138" mass="15215">MEFILYQGTAPNRHGRFPGVFALANGLAAAGALDRADLAWHRTANAAANALYPDPTLATPDCYALPGARSWFKVSATHLLEMTQGYLRLLDKYGIGWIELRSTSPGTIMHEDEVQVVVVPVDTEEHRDGFRAPLHETR</sequence>
<dbReference type="EMBL" id="JAGIOE010000001">
    <property type="protein sequence ID" value="MBP2373636.1"/>
    <property type="molecule type" value="Genomic_DNA"/>
</dbReference>
<dbReference type="RefSeq" id="WP_209906799.1">
    <property type="nucleotide sequence ID" value="NZ_BAAAMI010000011.1"/>
</dbReference>